<name>A0A914E1W8_9BILA</name>
<dbReference type="SMART" id="SM00256">
    <property type="entry name" value="FBOX"/>
    <property type="match status" value="1"/>
</dbReference>
<organism evidence="2 3">
    <name type="scientific">Acrobeloides nanus</name>
    <dbReference type="NCBI Taxonomy" id="290746"/>
    <lineage>
        <taxon>Eukaryota</taxon>
        <taxon>Metazoa</taxon>
        <taxon>Ecdysozoa</taxon>
        <taxon>Nematoda</taxon>
        <taxon>Chromadorea</taxon>
        <taxon>Rhabditida</taxon>
        <taxon>Tylenchina</taxon>
        <taxon>Cephalobomorpha</taxon>
        <taxon>Cephaloboidea</taxon>
        <taxon>Cephalobidae</taxon>
        <taxon>Acrobeloides</taxon>
    </lineage>
</organism>
<keyword evidence="2" id="KW-1185">Reference proteome</keyword>
<evidence type="ECO:0000259" key="1">
    <source>
        <dbReference type="PROSITE" id="PS50181"/>
    </source>
</evidence>
<accession>A0A914E1W8</accession>
<dbReference type="PROSITE" id="PS50181">
    <property type="entry name" value="FBOX"/>
    <property type="match status" value="1"/>
</dbReference>
<feature type="domain" description="F-box" evidence="1">
    <location>
        <begin position="9"/>
        <end position="56"/>
    </location>
</feature>
<dbReference type="CDD" id="cd09917">
    <property type="entry name" value="F-box_SF"/>
    <property type="match status" value="1"/>
</dbReference>
<proteinExistence type="predicted"/>
<evidence type="ECO:0000313" key="2">
    <source>
        <dbReference type="Proteomes" id="UP000887540"/>
    </source>
</evidence>
<dbReference type="Proteomes" id="UP000887540">
    <property type="component" value="Unplaced"/>
</dbReference>
<evidence type="ECO:0000313" key="3">
    <source>
        <dbReference type="WBParaSite" id="ACRNAN_scaffold5034.g7083.t1"/>
    </source>
</evidence>
<reference evidence="3" key="1">
    <citation type="submission" date="2022-11" db="UniProtKB">
        <authorList>
            <consortium name="WormBaseParasite"/>
        </authorList>
    </citation>
    <scope>IDENTIFICATION</scope>
</reference>
<protein>
    <submittedName>
        <fullName evidence="3">F-box domain-containing protein</fullName>
    </submittedName>
</protein>
<dbReference type="SUPFAM" id="SSF81383">
    <property type="entry name" value="F-box domain"/>
    <property type="match status" value="1"/>
</dbReference>
<dbReference type="InterPro" id="IPR036047">
    <property type="entry name" value="F-box-like_dom_sf"/>
</dbReference>
<dbReference type="Pfam" id="PF12937">
    <property type="entry name" value="F-box-like"/>
    <property type="match status" value="1"/>
</dbReference>
<dbReference type="WBParaSite" id="ACRNAN_scaffold5034.g7083.t1">
    <property type="protein sequence ID" value="ACRNAN_scaffold5034.g7083.t1"/>
    <property type="gene ID" value="ACRNAN_scaffold5034.g7083"/>
</dbReference>
<sequence length="291" mass="34181">MGICNENRSCGIYDLPSEMILRILSYIPAKELLYDRLVCQRFNGIITRNGVKLQRMPCKMEIWLNQHENGIKFLMKIKSMSGKNAIELEIDEQQDHYRHALSLLNISHLSIGFTGQQPLDSNELMANFMQNLILYKQHQIYSFTIKNMNISKSKICFKLFEILSQKYVQKFAYDTRYKARRTIPFIVEASTANTDAVCLFMKTWLEIPEDVFFKIKLYGVDEEWKNDFLHECNNFRLGHVNLEFPSRSRSSAHIKVKFHPDNSCCEIFPVIDLPAREPGQLACYARYFRDF</sequence>
<dbReference type="Gene3D" id="1.20.1280.50">
    <property type="match status" value="1"/>
</dbReference>
<dbReference type="InterPro" id="IPR001810">
    <property type="entry name" value="F-box_dom"/>
</dbReference>
<dbReference type="AlphaFoldDB" id="A0A914E1W8"/>